<dbReference type="EMBL" id="HBUF01103531">
    <property type="protein sequence ID" value="CAG6638679.1"/>
    <property type="molecule type" value="Transcribed_RNA"/>
</dbReference>
<feature type="compositionally biased region" description="Basic and acidic residues" evidence="1">
    <location>
        <begin position="45"/>
        <end position="54"/>
    </location>
</feature>
<organism evidence="2">
    <name type="scientific">Cacopsylla melanoneura</name>
    <dbReference type="NCBI Taxonomy" id="428564"/>
    <lineage>
        <taxon>Eukaryota</taxon>
        <taxon>Metazoa</taxon>
        <taxon>Ecdysozoa</taxon>
        <taxon>Arthropoda</taxon>
        <taxon>Hexapoda</taxon>
        <taxon>Insecta</taxon>
        <taxon>Pterygota</taxon>
        <taxon>Neoptera</taxon>
        <taxon>Paraneoptera</taxon>
        <taxon>Hemiptera</taxon>
        <taxon>Sternorrhyncha</taxon>
        <taxon>Psylloidea</taxon>
        <taxon>Psyllidae</taxon>
        <taxon>Psyllinae</taxon>
        <taxon>Cacopsylla</taxon>
    </lineage>
</organism>
<sequence length="100" mass="11036">MSHQLYCILCNPLSSPRQCTLLNGCCISGSLNRPLGGHSPPQKSIIRETFERRPPPSPFTPSFEGGRVYTQSEKKPGPSSPQKNFLTSTFQIRTFPVLSA</sequence>
<protein>
    <submittedName>
        <fullName evidence="2">Uncharacterized protein</fullName>
    </submittedName>
</protein>
<evidence type="ECO:0000256" key="1">
    <source>
        <dbReference type="SAM" id="MobiDB-lite"/>
    </source>
</evidence>
<proteinExistence type="predicted"/>
<reference evidence="2" key="1">
    <citation type="submission" date="2021-05" db="EMBL/GenBank/DDBJ databases">
        <authorList>
            <person name="Alioto T."/>
            <person name="Alioto T."/>
            <person name="Gomez Garrido J."/>
        </authorList>
    </citation>
    <scope>NUCLEOTIDE SEQUENCE</scope>
</reference>
<evidence type="ECO:0000313" key="2">
    <source>
        <dbReference type="EMBL" id="CAG6638679.1"/>
    </source>
</evidence>
<name>A0A8D8QUN7_9HEMI</name>
<feature type="region of interest" description="Disordered" evidence="1">
    <location>
        <begin position="34"/>
        <end position="85"/>
    </location>
</feature>
<dbReference type="AlphaFoldDB" id="A0A8D8QUN7"/>
<accession>A0A8D8QUN7</accession>